<protein>
    <recommendedName>
        <fullName evidence="4">Outer membrane protein beta-barrel domain-containing protein</fullName>
    </recommendedName>
</protein>
<accession>A0ABW2YTE5</accession>
<sequence>MKNKFLFVCLTLLLIPGFLFAQANFRPATIVRINGEAISGLVKYEGWSKSPASVVFKKNTAEAQTESLSARDIKSFSIDGVEEYVGYTGFVSTNKNEGPEIPYTRDSTVKSVAVFLRVVSKGSNVQLLAYRDEVKTAYFVSDKNETPAELKFYRYYNNTDRIVTSAPFRQVLIGLLEKYRGADPKWFSEVGVADYNLSSLQKFIKTINNDQTQNISTAGSRFFIGASGAYKRITLSGPKDFSFQPTSIVSPVINLGYDFYSNRFVQRTILRLEASVTQVSPTINGKYSYFRYKTLLVSFKPQLLYNFVNDKKVKPFLGVGVGINIPASSSNGVTATESGVVLSNGLAIQAKGESFKALQAGETVRNPYGANNVFITPEIKAGLAFNKKFELIASGTLVSTSLIPSFKHEIYTYSIGFNYYLQSK</sequence>
<keyword evidence="3" id="KW-1185">Reference proteome</keyword>
<comment type="caution">
    <text evidence="2">The sequence shown here is derived from an EMBL/GenBank/DDBJ whole genome shotgun (WGS) entry which is preliminary data.</text>
</comment>
<dbReference type="Proteomes" id="UP001596958">
    <property type="component" value="Unassembled WGS sequence"/>
</dbReference>
<gene>
    <name evidence="2" type="ORF">ACFQZS_02570</name>
</gene>
<dbReference type="RefSeq" id="WP_377097002.1">
    <property type="nucleotide sequence ID" value="NZ_JBHTHU010000001.1"/>
</dbReference>
<keyword evidence="1" id="KW-0732">Signal</keyword>
<evidence type="ECO:0008006" key="4">
    <source>
        <dbReference type="Google" id="ProtNLM"/>
    </source>
</evidence>
<evidence type="ECO:0000313" key="3">
    <source>
        <dbReference type="Proteomes" id="UP001596958"/>
    </source>
</evidence>
<feature type="chain" id="PRO_5046675534" description="Outer membrane protein beta-barrel domain-containing protein" evidence="1">
    <location>
        <begin position="22"/>
        <end position="424"/>
    </location>
</feature>
<reference evidence="3" key="1">
    <citation type="journal article" date="2019" name="Int. J. Syst. Evol. Microbiol.">
        <title>The Global Catalogue of Microorganisms (GCM) 10K type strain sequencing project: providing services to taxonomists for standard genome sequencing and annotation.</title>
        <authorList>
            <consortium name="The Broad Institute Genomics Platform"/>
            <consortium name="The Broad Institute Genome Sequencing Center for Infectious Disease"/>
            <person name="Wu L."/>
            <person name="Ma J."/>
        </authorList>
    </citation>
    <scope>NUCLEOTIDE SEQUENCE [LARGE SCALE GENOMIC DNA]</scope>
    <source>
        <strain evidence="3">CCUG 63418</strain>
    </source>
</reference>
<dbReference type="EMBL" id="JBHTHU010000001">
    <property type="protein sequence ID" value="MFD0749008.1"/>
    <property type="molecule type" value="Genomic_DNA"/>
</dbReference>
<feature type="signal peptide" evidence="1">
    <location>
        <begin position="1"/>
        <end position="21"/>
    </location>
</feature>
<proteinExistence type="predicted"/>
<evidence type="ECO:0000256" key="1">
    <source>
        <dbReference type="SAM" id="SignalP"/>
    </source>
</evidence>
<evidence type="ECO:0000313" key="2">
    <source>
        <dbReference type="EMBL" id="MFD0749008.1"/>
    </source>
</evidence>
<organism evidence="2 3">
    <name type="scientific">Mucilaginibacter calamicampi</name>
    <dbReference type="NCBI Taxonomy" id="1302352"/>
    <lineage>
        <taxon>Bacteria</taxon>
        <taxon>Pseudomonadati</taxon>
        <taxon>Bacteroidota</taxon>
        <taxon>Sphingobacteriia</taxon>
        <taxon>Sphingobacteriales</taxon>
        <taxon>Sphingobacteriaceae</taxon>
        <taxon>Mucilaginibacter</taxon>
    </lineage>
</organism>
<dbReference type="Gene3D" id="2.40.160.20">
    <property type="match status" value="1"/>
</dbReference>
<name>A0ABW2YTE5_9SPHI</name>